<evidence type="ECO:0008006" key="4">
    <source>
        <dbReference type="Google" id="ProtNLM"/>
    </source>
</evidence>
<accession>A0ABQ8VB85</accession>
<proteinExistence type="predicted"/>
<feature type="compositionally biased region" description="Polar residues" evidence="1">
    <location>
        <begin position="527"/>
        <end position="552"/>
    </location>
</feature>
<reference evidence="2" key="1">
    <citation type="submission" date="2022-08" db="EMBL/GenBank/DDBJ databases">
        <title>A Global Phylogenomic Analysis of the Shiitake Genus Lentinula.</title>
        <authorList>
            <consortium name="DOE Joint Genome Institute"/>
            <person name="Sierra-Patev S."/>
            <person name="Min B."/>
            <person name="Naranjo-Ortiz M."/>
            <person name="Looney B."/>
            <person name="Konkel Z."/>
            <person name="Slot J.C."/>
            <person name="Sakamoto Y."/>
            <person name="Steenwyk J.L."/>
            <person name="Rokas A."/>
            <person name="Carro J."/>
            <person name="Camarero S."/>
            <person name="Ferreira P."/>
            <person name="Molpeceres G."/>
            <person name="Ruiz-Duenas F.J."/>
            <person name="Serrano A."/>
            <person name="Henrissat B."/>
            <person name="Drula E."/>
            <person name="Hughes K.W."/>
            <person name="Mata J.L."/>
            <person name="Ishikawa N.K."/>
            <person name="Vargas-Isla R."/>
            <person name="Ushijima S."/>
            <person name="Smith C.A."/>
            <person name="Ahrendt S."/>
            <person name="Andreopoulos W."/>
            <person name="He G."/>
            <person name="Labutti K."/>
            <person name="Lipzen A."/>
            <person name="Ng V."/>
            <person name="Riley R."/>
            <person name="Sandor L."/>
            <person name="Barry K."/>
            <person name="Martinez A.T."/>
            <person name="Xiao Y."/>
            <person name="Gibbons J.G."/>
            <person name="Terashima K."/>
            <person name="Grigoriev I.V."/>
            <person name="Hibbett D.S."/>
        </authorList>
    </citation>
    <scope>NUCLEOTIDE SEQUENCE</scope>
    <source>
        <strain evidence="2">RHP3577 ss4</strain>
    </source>
</reference>
<sequence>MSFSDSVVSPQILPQADSTTTPERRPCSILDPLGPPSPILAPAVLTATMTSEEVPMFLFNSESNDDIASRRASTVSSLDPYGLISSRSSDTIQTARTCSTYGTFGQFRRSQLYNTQIQTLSSPSPARLVSDNHGHTVMHDDPTKSLTSYSLEGYRRESTSGSLITTVTLLSTTPIVSPPSPSPSVYSTMSCSISTLSDRSHETQYMNYSGYAGDLHSMSNLPAVSLSQCDSVISLPNLTVSRSCHDIKDSSASSSYYSRQAPLPSQVVSAPVRMSPHAELPRTLGWLRDTVVEILIDQEGFRSITPTFRFAGYSTNTRSLDSSKKVIEGGAAQFVPISRQTFNFHYAPFDGQPVLRRISINGSSRDHVSRQATMCLKSNGVYIVRGSETSIIPAKEVSGDSSTEAPKLRWKLDYFVDDRRGSGRREGEKTFTPLTFSCSPLLLHPLQGKKIRLMHVMKKNVVTKLVAERMELPNATSRRPSSPLLCEAAPSSPPPLTRTDPSKAHLWNLHRRFQSHGHPRTLERSESSGAKASSPLGSNRMNGIHNRGQQSVSQRHRRASSAGEICVTDLNQGYQNVDEKKGIKACNGDPVFVLSSNRLESPTIPYDRHILPPSKLSELLENIENVKPMLQKVEVFTSLSPAPRNPKVSALK</sequence>
<protein>
    <recommendedName>
        <fullName evidence="4">NDT80 domain-containing protein</fullName>
    </recommendedName>
</protein>
<evidence type="ECO:0000313" key="3">
    <source>
        <dbReference type="Proteomes" id="UP001150217"/>
    </source>
</evidence>
<feature type="region of interest" description="Disordered" evidence="1">
    <location>
        <begin position="516"/>
        <end position="552"/>
    </location>
</feature>
<gene>
    <name evidence="2" type="ORF">C8R41DRAFT_838807</name>
</gene>
<organism evidence="2 3">
    <name type="scientific">Lentinula lateritia</name>
    <dbReference type="NCBI Taxonomy" id="40482"/>
    <lineage>
        <taxon>Eukaryota</taxon>
        <taxon>Fungi</taxon>
        <taxon>Dikarya</taxon>
        <taxon>Basidiomycota</taxon>
        <taxon>Agaricomycotina</taxon>
        <taxon>Agaricomycetes</taxon>
        <taxon>Agaricomycetidae</taxon>
        <taxon>Agaricales</taxon>
        <taxon>Marasmiineae</taxon>
        <taxon>Omphalotaceae</taxon>
        <taxon>Lentinula</taxon>
    </lineage>
</organism>
<evidence type="ECO:0000256" key="1">
    <source>
        <dbReference type="SAM" id="MobiDB-lite"/>
    </source>
</evidence>
<comment type="caution">
    <text evidence="2">The sequence shown here is derived from an EMBL/GenBank/DDBJ whole genome shotgun (WGS) entry which is preliminary data.</text>
</comment>
<name>A0ABQ8VB85_9AGAR</name>
<feature type="region of interest" description="Disordered" evidence="1">
    <location>
        <begin position="473"/>
        <end position="502"/>
    </location>
</feature>
<feature type="region of interest" description="Disordered" evidence="1">
    <location>
        <begin position="1"/>
        <end position="33"/>
    </location>
</feature>
<dbReference type="EMBL" id="JANVFT010000051">
    <property type="protein sequence ID" value="KAJ4485138.1"/>
    <property type="molecule type" value="Genomic_DNA"/>
</dbReference>
<evidence type="ECO:0000313" key="2">
    <source>
        <dbReference type="EMBL" id="KAJ4485138.1"/>
    </source>
</evidence>
<dbReference type="Proteomes" id="UP001150217">
    <property type="component" value="Unassembled WGS sequence"/>
</dbReference>
<keyword evidence="3" id="KW-1185">Reference proteome</keyword>